<name>A0A9D5QCC1_UNCW3</name>
<evidence type="ECO:0000256" key="2">
    <source>
        <dbReference type="ARBA" id="ARBA00022630"/>
    </source>
</evidence>
<dbReference type="SMART" id="SM00904">
    <property type="entry name" value="Flavokinase"/>
    <property type="match status" value="1"/>
</dbReference>
<dbReference type="AlphaFoldDB" id="A0A9D5QCC1"/>
<feature type="non-terminal residue" evidence="9">
    <location>
        <position position="1"/>
    </location>
</feature>
<dbReference type="EC" id="2.7.1.26" evidence="1"/>
<comment type="catalytic activity">
    <reaction evidence="7">
        <text>riboflavin + ATP = FMN + ADP + H(+)</text>
        <dbReference type="Rhea" id="RHEA:14357"/>
        <dbReference type="ChEBI" id="CHEBI:15378"/>
        <dbReference type="ChEBI" id="CHEBI:30616"/>
        <dbReference type="ChEBI" id="CHEBI:57986"/>
        <dbReference type="ChEBI" id="CHEBI:58210"/>
        <dbReference type="ChEBI" id="CHEBI:456216"/>
        <dbReference type="EC" id="2.7.1.26"/>
    </reaction>
</comment>
<evidence type="ECO:0000313" key="9">
    <source>
        <dbReference type="EMBL" id="MBD3364513.1"/>
    </source>
</evidence>
<dbReference type="SUPFAM" id="SSF82114">
    <property type="entry name" value="Riboflavin kinase-like"/>
    <property type="match status" value="1"/>
</dbReference>
<keyword evidence="2" id="KW-0285">Flavoprotein</keyword>
<evidence type="ECO:0000259" key="8">
    <source>
        <dbReference type="SMART" id="SM00904"/>
    </source>
</evidence>
<dbReference type="EMBL" id="WJKJ01000156">
    <property type="protein sequence ID" value="MBD3364513.1"/>
    <property type="molecule type" value="Genomic_DNA"/>
</dbReference>
<organism evidence="9 10">
    <name type="scientific">candidate division WOR-3 bacterium</name>
    <dbReference type="NCBI Taxonomy" id="2052148"/>
    <lineage>
        <taxon>Bacteria</taxon>
        <taxon>Bacteria division WOR-3</taxon>
    </lineage>
</organism>
<keyword evidence="5" id="KW-0547">Nucleotide-binding</keyword>
<evidence type="ECO:0000256" key="7">
    <source>
        <dbReference type="ARBA" id="ARBA00047880"/>
    </source>
</evidence>
<evidence type="ECO:0000313" key="10">
    <source>
        <dbReference type="Proteomes" id="UP000630660"/>
    </source>
</evidence>
<dbReference type="Gene3D" id="2.40.30.30">
    <property type="entry name" value="Riboflavin kinase-like"/>
    <property type="match status" value="1"/>
</dbReference>
<keyword evidence="3" id="KW-0288">FMN</keyword>
<reference evidence="9" key="1">
    <citation type="submission" date="2019-11" db="EMBL/GenBank/DDBJ databases">
        <title>Microbial mats filling the niche in hypersaline microbial mats.</title>
        <authorList>
            <person name="Wong H.L."/>
            <person name="Macleod F.I."/>
            <person name="White R.A. III"/>
            <person name="Burns B.P."/>
        </authorList>
    </citation>
    <scope>NUCLEOTIDE SEQUENCE</scope>
    <source>
        <strain evidence="9">Bin_327</strain>
    </source>
</reference>
<dbReference type="InterPro" id="IPR023465">
    <property type="entry name" value="Riboflavin_kinase_dom_sf"/>
</dbReference>
<dbReference type="Pfam" id="PF01687">
    <property type="entry name" value="Flavokinase"/>
    <property type="match status" value="1"/>
</dbReference>
<sequence length="158" mass="17669">VMSMPKERFEGEVISATRIRELLLLGHIGRANHLLGYEYSLSGSITKGLGRAGALLNTPTVNIEPSDIHKLVPPDGIYAVRYSKQAHPGVCYIGSSPTFADSAHKIEVHLLDKPPDESEEPRVSFVERLRPEIRFSSLEELKKQVHEDVEDARRLLCE</sequence>
<evidence type="ECO:0000256" key="4">
    <source>
        <dbReference type="ARBA" id="ARBA00022679"/>
    </source>
</evidence>
<dbReference type="PANTHER" id="PTHR22749">
    <property type="entry name" value="RIBOFLAVIN KINASE/FMN ADENYLYLTRANSFERASE"/>
    <property type="match status" value="1"/>
</dbReference>
<dbReference type="GO" id="GO:0005524">
    <property type="term" value="F:ATP binding"/>
    <property type="evidence" value="ECO:0007669"/>
    <property type="project" value="UniProtKB-KW"/>
</dbReference>
<gene>
    <name evidence="9" type="ORF">GF359_04795</name>
</gene>
<comment type="caution">
    <text evidence="9">The sequence shown here is derived from an EMBL/GenBank/DDBJ whole genome shotgun (WGS) entry which is preliminary data.</text>
</comment>
<accession>A0A9D5QCC1</accession>
<evidence type="ECO:0000256" key="5">
    <source>
        <dbReference type="ARBA" id="ARBA00022741"/>
    </source>
</evidence>
<dbReference type="GO" id="GO:0008531">
    <property type="term" value="F:riboflavin kinase activity"/>
    <property type="evidence" value="ECO:0007669"/>
    <property type="project" value="UniProtKB-EC"/>
</dbReference>
<dbReference type="Proteomes" id="UP000630660">
    <property type="component" value="Unassembled WGS sequence"/>
</dbReference>
<dbReference type="GO" id="GO:0009231">
    <property type="term" value="P:riboflavin biosynthetic process"/>
    <property type="evidence" value="ECO:0007669"/>
    <property type="project" value="InterPro"/>
</dbReference>
<protein>
    <recommendedName>
        <fullName evidence="1">riboflavin kinase</fullName>
        <ecNumber evidence="1">2.7.1.26</ecNumber>
    </recommendedName>
</protein>
<evidence type="ECO:0000256" key="3">
    <source>
        <dbReference type="ARBA" id="ARBA00022643"/>
    </source>
</evidence>
<dbReference type="InterPro" id="IPR023468">
    <property type="entry name" value="Riboflavin_kinase"/>
</dbReference>
<dbReference type="GO" id="GO:0009398">
    <property type="term" value="P:FMN biosynthetic process"/>
    <property type="evidence" value="ECO:0007669"/>
    <property type="project" value="TreeGrafter"/>
</dbReference>
<evidence type="ECO:0000256" key="1">
    <source>
        <dbReference type="ARBA" id="ARBA00012105"/>
    </source>
</evidence>
<keyword evidence="6" id="KW-0067">ATP-binding</keyword>
<dbReference type="InterPro" id="IPR015865">
    <property type="entry name" value="Riboflavin_kinase_bac/euk"/>
</dbReference>
<keyword evidence="4" id="KW-0808">Transferase</keyword>
<proteinExistence type="predicted"/>
<evidence type="ECO:0000256" key="6">
    <source>
        <dbReference type="ARBA" id="ARBA00022840"/>
    </source>
</evidence>
<dbReference type="PANTHER" id="PTHR22749:SF6">
    <property type="entry name" value="RIBOFLAVIN KINASE"/>
    <property type="match status" value="1"/>
</dbReference>
<feature type="domain" description="Riboflavin kinase" evidence="8">
    <location>
        <begin position="34"/>
        <end position="157"/>
    </location>
</feature>